<organism evidence="2 3">
    <name type="scientific">Aromia moschata</name>
    <dbReference type="NCBI Taxonomy" id="1265417"/>
    <lineage>
        <taxon>Eukaryota</taxon>
        <taxon>Metazoa</taxon>
        <taxon>Ecdysozoa</taxon>
        <taxon>Arthropoda</taxon>
        <taxon>Hexapoda</taxon>
        <taxon>Insecta</taxon>
        <taxon>Pterygota</taxon>
        <taxon>Neoptera</taxon>
        <taxon>Endopterygota</taxon>
        <taxon>Coleoptera</taxon>
        <taxon>Polyphaga</taxon>
        <taxon>Cucujiformia</taxon>
        <taxon>Chrysomeloidea</taxon>
        <taxon>Cerambycidae</taxon>
        <taxon>Cerambycinae</taxon>
        <taxon>Callichromatini</taxon>
        <taxon>Aromia</taxon>
    </lineage>
</organism>
<comment type="caution">
    <text evidence="2">The sequence shown here is derived from an EMBL/GenBank/DDBJ whole genome shotgun (WGS) entry which is preliminary data.</text>
</comment>
<evidence type="ECO:0000313" key="3">
    <source>
        <dbReference type="Proteomes" id="UP001162162"/>
    </source>
</evidence>
<keyword evidence="3" id="KW-1185">Reference proteome</keyword>
<accession>A0AAV8YT43</accession>
<dbReference type="AlphaFoldDB" id="A0AAV8YT43"/>
<dbReference type="InterPro" id="IPR036397">
    <property type="entry name" value="RNaseH_sf"/>
</dbReference>
<dbReference type="GO" id="GO:0003676">
    <property type="term" value="F:nucleic acid binding"/>
    <property type="evidence" value="ECO:0007669"/>
    <property type="project" value="InterPro"/>
</dbReference>
<feature type="region of interest" description="Disordered" evidence="1">
    <location>
        <begin position="154"/>
        <end position="175"/>
    </location>
</feature>
<dbReference type="Gene3D" id="3.30.420.10">
    <property type="entry name" value="Ribonuclease H-like superfamily/Ribonuclease H"/>
    <property type="match status" value="1"/>
</dbReference>
<reference evidence="2" key="1">
    <citation type="journal article" date="2023" name="Insect Mol. Biol.">
        <title>Genome sequencing provides insights into the evolution of gene families encoding plant cell wall-degrading enzymes in longhorned beetles.</title>
        <authorList>
            <person name="Shin N.R."/>
            <person name="Okamura Y."/>
            <person name="Kirsch R."/>
            <person name="Pauchet Y."/>
        </authorList>
    </citation>
    <scope>NUCLEOTIDE SEQUENCE</scope>
    <source>
        <strain evidence="2">AMC_N1</strain>
    </source>
</reference>
<name>A0AAV8YT43_9CUCU</name>
<evidence type="ECO:0000256" key="1">
    <source>
        <dbReference type="SAM" id="MobiDB-lite"/>
    </source>
</evidence>
<dbReference type="EMBL" id="JAPWTK010000053">
    <property type="protein sequence ID" value="KAJ8953846.1"/>
    <property type="molecule type" value="Genomic_DNA"/>
</dbReference>
<feature type="region of interest" description="Disordered" evidence="1">
    <location>
        <begin position="287"/>
        <end position="309"/>
    </location>
</feature>
<feature type="compositionally biased region" description="Basic and acidic residues" evidence="1">
    <location>
        <begin position="287"/>
        <end position="298"/>
    </location>
</feature>
<dbReference type="PANTHER" id="PTHR47326">
    <property type="entry name" value="TRANSPOSABLE ELEMENT TC3 TRANSPOSASE-LIKE PROTEIN"/>
    <property type="match status" value="1"/>
</dbReference>
<protein>
    <submittedName>
        <fullName evidence="2">Uncharacterized protein</fullName>
    </submittedName>
</protein>
<sequence length="309" mass="34909">MRTAFPTFKINDWCSVIDNNLLGPFELPTNLNGELYLDFLQTQLPNYLDDLPLQLRQNMLFMQVGAPAHFSRLLCPYKLLVDQLNKDDFDIRAEFCKGMMEDEGKLQIEENAKLKLTNLAFTHEIGVLPRKRESLDIGKDQSVIRKCSENITEEVRETTEDDPRPGRPSKSDKNIGKSFRVGRRLSIRGLAEITGIDKKCVCQILQESFNMHKVCAKMVPKLVAPEQKESRINICADILNNSDTDPGLLDTVNENDTYLSQRAFIDEGAIKTAITDVIKNHNSIRDSAADHDESGHEEEAADGNQNISL</sequence>
<gene>
    <name evidence="2" type="ORF">NQ318_006697</name>
</gene>
<dbReference type="Proteomes" id="UP001162162">
    <property type="component" value="Unassembled WGS sequence"/>
</dbReference>
<dbReference type="PANTHER" id="PTHR47326:SF1">
    <property type="entry name" value="HTH PSQ-TYPE DOMAIN-CONTAINING PROTEIN"/>
    <property type="match status" value="1"/>
</dbReference>
<proteinExistence type="predicted"/>
<evidence type="ECO:0000313" key="2">
    <source>
        <dbReference type="EMBL" id="KAJ8953846.1"/>
    </source>
</evidence>